<name>A0A9Q0NGZ2_9DIPT</name>
<evidence type="ECO:0000256" key="4">
    <source>
        <dbReference type="ARBA" id="ARBA00022454"/>
    </source>
</evidence>
<dbReference type="InterPro" id="IPR038751">
    <property type="entry name" value="INTS8"/>
</dbReference>
<dbReference type="GO" id="GO:0032039">
    <property type="term" value="C:integrator complex"/>
    <property type="evidence" value="ECO:0007669"/>
    <property type="project" value="TreeGrafter"/>
</dbReference>
<sequence>EDPLRPKTVPLSAETILWFEFLLDPSLLTIHLTKESASPTPIELISQFLSIAPENHSNAIDITSPDIESALNKNEGLKIGHKQLALKILGLKVASHLKWNLEILEKSLPLQKQVQLLSDLCSVTSGKSVSLPLSLVHECHLGPEGSKQAFNFALTMYHRWVLRAQVLKELPARIVKPGFGHVLVAQDQANSFRDEMFVESLKPFTQTSIDFLTQVCDDEDFIALTYDSFVALTSNSECTSQNFDQSIVITKTELRSQICFDLCTFYLHIKKYDLARVNAIACRNNLAELRKQYKAAEKSDFVFCTFNEDELYGCMLACGVGDQKLGLLHKMNESMLHHYKDITDILKADNLCNEIPLVNRRILELDIEGSISSRSLQLPKELLLQVAALNAIKTILDNQNLFLFNDYIQKYKQQNGLGVLVDEVSAMLKSSVSLENRRKLKKYFLDVMLSSNDTKFVDVAIIKKTNLFADEELIEIERQRNCGEMSLPQIAVMSDWKMGEIKNPRLDIGAMRRQLISCTNANVVRKLLVKLMGTNPTKPLWSINPSWSAPVPIDAMIASLQRCFLQDFAFVLVGKAKELAAKNDFKTALSMLAVLKSETQRSDVQNIPTAIQLGKLVEWEILYLQVFHTLEDWPKQRYDNQLLISKCKQCLMALQNGDTVLPRIEIFEYCAALLLNLSDWNTIVTLEKRFASLELCSTFANAVMESDSFKGKKVGRDAFDLVLPMFMSPNKRGQGQSNRDSPKLNPPTNLMQFLKKLRNVPIISIVLSLLAKLYNILKDDSNMEINTEYLTMWPTSISNASVYNIRLVSETLLNLVKQGLKYYPQHCPWLRLNGEIEFANENNEAAMACYTNVLITGSEYCTSHLQRPIIDDYMVKRMIKCCLNLNNNMQAAILCQFLEDVDYILAFKSLSEKSNRAVSFFDAMDANYDCIWDPTLLEFIIYQHSRKGEHKRKQQTIAIMGQLELNANNNEEIKREAASIRRTRFLRALAKQYML</sequence>
<protein>
    <submittedName>
        <fullName evidence="7">Integrator complex subunit 8</fullName>
    </submittedName>
</protein>
<dbReference type="InterPro" id="IPR057980">
    <property type="entry name" value="TPR_INTS8"/>
</dbReference>
<keyword evidence="5" id="KW-0539">Nucleus</keyword>
<dbReference type="PANTHER" id="PTHR13350">
    <property type="entry name" value="INTEGRATOR COMPLEX SUBUNIT 8"/>
    <property type="match status" value="1"/>
</dbReference>
<evidence type="ECO:0000256" key="2">
    <source>
        <dbReference type="ARBA" id="ARBA00004286"/>
    </source>
</evidence>
<evidence type="ECO:0000256" key="3">
    <source>
        <dbReference type="ARBA" id="ARBA00007147"/>
    </source>
</evidence>
<comment type="similarity">
    <text evidence="3">Belongs to the Integrator subunit 8 family.</text>
</comment>
<dbReference type="Proteomes" id="UP001151699">
    <property type="component" value="Chromosome A"/>
</dbReference>
<dbReference type="GO" id="GO:0034472">
    <property type="term" value="P:snRNA 3'-end processing"/>
    <property type="evidence" value="ECO:0007669"/>
    <property type="project" value="InterPro"/>
</dbReference>
<dbReference type="PANTHER" id="PTHR13350:SF1">
    <property type="entry name" value="INTEGRATOR COMPLEX SUBUNIT 8"/>
    <property type="match status" value="1"/>
</dbReference>
<evidence type="ECO:0000259" key="6">
    <source>
        <dbReference type="Pfam" id="PF25756"/>
    </source>
</evidence>
<feature type="non-terminal residue" evidence="7">
    <location>
        <position position="995"/>
    </location>
</feature>
<keyword evidence="8" id="KW-1185">Reference proteome</keyword>
<evidence type="ECO:0000313" key="8">
    <source>
        <dbReference type="Proteomes" id="UP001151699"/>
    </source>
</evidence>
<evidence type="ECO:0000256" key="5">
    <source>
        <dbReference type="ARBA" id="ARBA00023242"/>
    </source>
</evidence>
<dbReference type="AlphaFoldDB" id="A0A9Q0NGZ2"/>
<gene>
    <name evidence="7" type="primary">IntS8</name>
    <name evidence="7" type="ORF">Bhyg_05385</name>
</gene>
<evidence type="ECO:0000256" key="1">
    <source>
        <dbReference type="ARBA" id="ARBA00004123"/>
    </source>
</evidence>
<reference evidence="7" key="1">
    <citation type="submission" date="2022-07" db="EMBL/GenBank/DDBJ databases">
        <authorList>
            <person name="Trinca V."/>
            <person name="Uliana J.V.C."/>
            <person name="Torres T.T."/>
            <person name="Ward R.J."/>
            <person name="Monesi N."/>
        </authorList>
    </citation>
    <scope>NUCLEOTIDE SEQUENCE</scope>
    <source>
        <strain evidence="7">HSMRA1968</strain>
        <tissue evidence="7">Whole embryos</tissue>
    </source>
</reference>
<dbReference type="OrthoDB" id="64340at2759"/>
<comment type="subcellular location">
    <subcellularLocation>
        <location evidence="2">Chromosome</location>
    </subcellularLocation>
    <subcellularLocation>
        <location evidence="1">Nucleus</location>
    </subcellularLocation>
</comment>
<dbReference type="Pfam" id="PF25756">
    <property type="entry name" value="TPR_INTS8"/>
    <property type="match status" value="1"/>
</dbReference>
<proteinExistence type="inferred from homology"/>
<comment type="caution">
    <text evidence="7">The sequence shown here is derived from an EMBL/GenBank/DDBJ whole genome shotgun (WGS) entry which is preliminary data.</text>
</comment>
<evidence type="ECO:0000313" key="7">
    <source>
        <dbReference type="EMBL" id="KAJ6650141.1"/>
    </source>
</evidence>
<accession>A0A9Q0NGZ2</accession>
<dbReference type="GO" id="GO:0005694">
    <property type="term" value="C:chromosome"/>
    <property type="evidence" value="ECO:0007669"/>
    <property type="project" value="UniProtKB-SubCell"/>
</dbReference>
<keyword evidence="4" id="KW-0158">Chromosome</keyword>
<organism evidence="7 8">
    <name type="scientific">Pseudolycoriella hygida</name>
    <dbReference type="NCBI Taxonomy" id="35572"/>
    <lineage>
        <taxon>Eukaryota</taxon>
        <taxon>Metazoa</taxon>
        <taxon>Ecdysozoa</taxon>
        <taxon>Arthropoda</taxon>
        <taxon>Hexapoda</taxon>
        <taxon>Insecta</taxon>
        <taxon>Pterygota</taxon>
        <taxon>Neoptera</taxon>
        <taxon>Endopterygota</taxon>
        <taxon>Diptera</taxon>
        <taxon>Nematocera</taxon>
        <taxon>Sciaroidea</taxon>
        <taxon>Sciaridae</taxon>
        <taxon>Pseudolycoriella</taxon>
    </lineage>
</organism>
<dbReference type="EMBL" id="WJQU01000001">
    <property type="protein sequence ID" value="KAJ6650141.1"/>
    <property type="molecule type" value="Genomic_DNA"/>
</dbReference>
<feature type="domain" description="INTS8 TPR repeats" evidence="6">
    <location>
        <begin position="506"/>
        <end position="993"/>
    </location>
</feature>